<name>A0AAD4GN98_ASPNN</name>
<dbReference type="InterPro" id="IPR013087">
    <property type="entry name" value="Znf_C2H2_type"/>
</dbReference>
<reference evidence="2" key="1">
    <citation type="journal article" date="2019" name="Beilstein J. Org. Chem.">
        <title>Nanangenines: drimane sesquiterpenoids as the dominant metabolite cohort of a novel Australian fungus, Aspergillus nanangensis.</title>
        <authorList>
            <person name="Lacey H.J."/>
            <person name="Gilchrist C.L.M."/>
            <person name="Crombie A."/>
            <person name="Kalaitzis J.A."/>
            <person name="Vuong D."/>
            <person name="Rutledge P.J."/>
            <person name="Turner P."/>
            <person name="Pitt J.I."/>
            <person name="Lacey E."/>
            <person name="Chooi Y.H."/>
            <person name="Piggott A.M."/>
        </authorList>
    </citation>
    <scope>NUCLEOTIDE SEQUENCE</scope>
    <source>
        <strain evidence="2">MST-FP2251</strain>
    </source>
</reference>
<dbReference type="AlphaFoldDB" id="A0AAD4GN98"/>
<organism evidence="2 3">
    <name type="scientific">Aspergillus nanangensis</name>
    <dbReference type="NCBI Taxonomy" id="2582783"/>
    <lineage>
        <taxon>Eukaryota</taxon>
        <taxon>Fungi</taxon>
        <taxon>Dikarya</taxon>
        <taxon>Ascomycota</taxon>
        <taxon>Pezizomycotina</taxon>
        <taxon>Eurotiomycetes</taxon>
        <taxon>Eurotiomycetidae</taxon>
        <taxon>Eurotiales</taxon>
        <taxon>Aspergillaceae</taxon>
        <taxon>Aspergillus</taxon>
        <taxon>Aspergillus subgen. Circumdati</taxon>
    </lineage>
</organism>
<accession>A0AAD4GN98</accession>
<evidence type="ECO:0000313" key="3">
    <source>
        <dbReference type="Proteomes" id="UP001194746"/>
    </source>
</evidence>
<sequence length="582" mass="66775">MYPPSPGHLTCVEIPEHVDYSRMRRWLDESAFAMADTSRDECYQVSKAAIDSSIEEFCSYVYKNKAEIRVIRIRGTAAIEGDFPQYCFPVRWKSQASIGEWIVKEHCGICLQSSTDVQVTGHDGLDIVCVRPTRWLIDQIPPDILKEISERLDGASLSSHAPAFPLLESLLPKLRAGESYVTVQKVRERSPALTPERLVVYPIFKENDVASYKSPHNHVTELRNGKRYDLTGGEFIGSLFLLVFVPTTMLVQGQSSEERTLQVPLQATWGQSEVDFYVLISLLSAWDIIQRNGFEFICPECQLLSRHINYLSASQHFERSQRQHQVLSEGRSRLEEQRLQNPRWYEERVKALFLLEEGEPIPKPNDLYRLSYALLHDLSPSEYARSAYQMLRTMKTKEAAVACLEQLLATVNTLSSGIDRNRPSSEPEIQPEIHLHALMVIVHILGKNDRQFCCPWCHGLYRNDTVLIQHSKTKHSSSLTKTKLKETYNQNQVAYRELVRPLFSSLDSESFPRHDEVYKLGVAISRYPGMSPRRIKDTVERAPSDPGAKLSYLMEHISSMRAEQPGEWREYAPNDSVFQRMH</sequence>
<evidence type="ECO:0000313" key="2">
    <source>
        <dbReference type="EMBL" id="KAF9883227.1"/>
    </source>
</evidence>
<dbReference type="Proteomes" id="UP001194746">
    <property type="component" value="Unassembled WGS sequence"/>
</dbReference>
<dbReference type="PROSITE" id="PS00028">
    <property type="entry name" value="ZINC_FINGER_C2H2_1"/>
    <property type="match status" value="1"/>
</dbReference>
<feature type="domain" description="C2H2-type" evidence="1">
    <location>
        <begin position="453"/>
        <end position="475"/>
    </location>
</feature>
<comment type="caution">
    <text evidence="2">The sequence shown here is derived from an EMBL/GenBank/DDBJ whole genome shotgun (WGS) entry which is preliminary data.</text>
</comment>
<keyword evidence="3" id="KW-1185">Reference proteome</keyword>
<gene>
    <name evidence="2" type="ORF">FE257_003854</name>
</gene>
<reference evidence="2" key="2">
    <citation type="submission" date="2020-02" db="EMBL/GenBank/DDBJ databases">
        <authorList>
            <person name="Gilchrist C.L.M."/>
            <person name="Chooi Y.-H."/>
        </authorList>
    </citation>
    <scope>NUCLEOTIDE SEQUENCE</scope>
    <source>
        <strain evidence="2">MST-FP2251</strain>
    </source>
</reference>
<protein>
    <recommendedName>
        <fullName evidence="1">C2H2-type domain-containing protein</fullName>
    </recommendedName>
</protein>
<dbReference type="EMBL" id="VCAU01000176">
    <property type="protein sequence ID" value="KAF9883227.1"/>
    <property type="molecule type" value="Genomic_DNA"/>
</dbReference>
<proteinExistence type="predicted"/>
<evidence type="ECO:0000259" key="1">
    <source>
        <dbReference type="PROSITE" id="PS00028"/>
    </source>
</evidence>